<keyword evidence="3" id="KW-0540">Nuclease</keyword>
<sequence>MPKLPGVNHKDAIRALEKADFVVAREGKHTVMTDGERILTIPRHNPVNAHTMGGIVRDAGLTIEEFRKLL</sequence>
<dbReference type="RefSeq" id="WP_145114034.1">
    <property type="nucleotide sequence ID" value="NZ_CP036349.1"/>
</dbReference>
<keyword evidence="5" id="KW-0378">Hydrolase</keyword>
<dbReference type="Proteomes" id="UP000316426">
    <property type="component" value="Chromosome"/>
</dbReference>
<evidence type="ECO:0000313" key="9">
    <source>
        <dbReference type="Proteomes" id="UP000316426"/>
    </source>
</evidence>
<dbReference type="Gene3D" id="3.30.920.30">
    <property type="entry name" value="Hypothetical protein"/>
    <property type="match status" value="1"/>
</dbReference>
<keyword evidence="9" id="KW-1185">Reference proteome</keyword>
<protein>
    <submittedName>
        <fullName evidence="8">YcfA-like protein</fullName>
    </submittedName>
</protein>
<dbReference type="KEGG" id="bmei:Spa11_32730"/>
<evidence type="ECO:0000313" key="8">
    <source>
        <dbReference type="EMBL" id="QDV75064.1"/>
    </source>
</evidence>
<dbReference type="InterPro" id="IPR038570">
    <property type="entry name" value="HicA_sf"/>
</dbReference>
<name>A0A518KB86_9BACT</name>
<dbReference type="GO" id="GO:0016787">
    <property type="term" value="F:hydrolase activity"/>
    <property type="evidence" value="ECO:0007669"/>
    <property type="project" value="UniProtKB-KW"/>
</dbReference>
<dbReference type="GO" id="GO:0004519">
    <property type="term" value="F:endonuclease activity"/>
    <property type="evidence" value="ECO:0007669"/>
    <property type="project" value="UniProtKB-KW"/>
</dbReference>
<evidence type="ECO:0000256" key="3">
    <source>
        <dbReference type="ARBA" id="ARBA00022722"/>
    </source>
</evidence>
<keyword evidence="4" id="KW-0255">Endonuclease</keyword>
<evidence type="ECO:0000256" key="7">
    <source>
        <dbReference type="ARBA" id="ARBA00023016"/>
    </source>
</evidence>
<keyword evidence="7" id="KW-0346">Stress response</keyword>
<organism evidence="8 9">
    <name type="scientific">Botrimarina mediterranea</name>
    <dbReference type="NCBI Taxonomy" id="2528022"/>
    <lineage>
        <taxon>Bacteria</taxon>
        <taxon>Pseudomonadati</taxon>
        <taxon>Planctomycetota</taxon>
        <taxon>Planctomycetia</taxon>
        <taxon>Pirellulales</taxon>
        <taxon>Lacipirellulaceae</taxon>
        <taxon>Botrimarina</taxon>
    </lineage>
</organism>
<dbReference type="SUPFAM" id="SSF54786">
    <property type="entry name" value="YcfA/nrd intein domain"/>
    <property type="match status" value="1"/>
</dbReference>
<evidence type="ECO:0000256" key="4">
    <source>
        <dbReference type="ARBA" id="ARBA00022759"/>
    </source>
</evidence>
<gene>
    <name evidence="8" type="ORF">Spa11_32730</name>
</gene>
<keyword evidence="6" id="KW-0694">RNA-binding</keyword>
<evidence type="ECO:0000256" key="5">
    <source>
        <dbReference type="ARBA" id="ARBA00022801"/>
    </source>
</evidence>
<dbReference type="EMBL" id="CP036349">
    <property type="protein sequence ID" value="QDV75064.1"/>
    <property type="molecule type" value="Genomic_DNA"/>
</dbReference>
<dbReference type="Pfam" id="PF07927">
    <property type="entry name" value="HicA_toxin"/>
    <property type="match status" value="1"/>
</dbReference>
<proteinExistence type="inferred from homology"/>
<comment type="similarity">
    <text evidence="1">Belongs to the HicA mRNA interferase family.</text>
</comment>
<dbReference type="AlphaFoldDB" id="A0A518KB86"/>
<reference evidence="8 9" key="1">
    <citation type="submission" date="2019-02" db="EMBL/GenBank/DDBJ databases">
        <title>Deep-cultivation of Planctomycetes and their phenomic and genomic characterization uncovers novel biology.</title>
        <authorList>
            <person name="Wiegand S."/>
            <person name="Jogler M."/>
            <person name="Boedeker C."/>
            <person name="Pinto D."/>
            <person name="Vollmers J."/>
            <person name="Rivas-Marin E."/>
            <person name="Kohn T."/>
            <person name="Peeters S.H."/>
            <person name="Heuer A."/>
            <person name="Rast P."/>
            <person name="Oberbeckmann S."/>
            <person name="Bunk B."/>
            <person name="Jeske O."/>
            <person name="Meyerdierks A."/>
            <person name="Storesund J.E."/>
            <person name="Kallscheuer N."/>
            <person name="Luecker S."/>
            <person name="Lage O.M."/>
            <person name="Pohl T."/>
            <person name="Merkel B.J."/>
            <person name="Hornburger P."/>
            <person name="Mueller R.-W."/>
            <person name="Bruemmer F."/>
            <person name="Labrenz M."/>
            <person name="Spormann A.M."/>
            <person name="Op den Camp H."/>
            <person name="Overmann J."/>
            <person name="Amann R."/>
            <person name="Jetten M.S.M."/>
            <person name="Mascher T."/>
            <person name="Medema M.H."/>
            <person name="Devos D.P."/>
            <person name="Kaster A.-K."/>
            <person name="Ovreas L."/>
            <person name="Rohde M."/>
            <person name="Galperin M.Y."/>
            <person name="Jogler C."/>
        </authorList>
    </citation>
    <scope>NUCLEOTIDE SEQUENCE [LARGE SCALE GENOMIC DNA]</scope>
    <source>
        <strain evidence="8 9">Spa11</strain>
    </source>
</reference>
<dbReference type="GO" id="GO:0003729">
    <property type="term" value="F:mRNA binding"/>
    <property type="evidence" value="ECO:0007669"/>
    <property type="project" value="InterPro"/>
</dbReference>
<keyword evidence="2" id="KW-1277">Toxin-antitoxin system</keyword>
<evidence type="ECO:0000256" key="6">
    <source>
        <dbReference type="ARBA" id="ARBA00022884"/>
    </source>
</evidence>
<evidence type="ECO:0000256" key="2">
    <source>
        <dbReference type="ARBA" id="ARBA00022649"/>
    </source>
</evidence>
<accession>A0A518KB86</accession>
<dbReference type="InterPro" id="IPR012933">
    <property type="entry name" value="HicA_mRNA_interferase"/>
</dbReference>
<evidence type="ECO:0000256" key="1">
    <source>
        <dbReference type="ARBA" id="ARBA00006620"/>
    </source>
</evidence>